<gene>
    <name evidence="2" type="ORF">DF182_29790</name>
</gene>
<dbReference type="Gene3D" id="2.40.420.20">
    <property type="match status" value="1"/>
</dbReference>
<keyword evidence="3" id="KW-1185">Reference proteome</keyword>
<dbReference type="GO" id="GO:0015562">
    <property type="term" value="F:efflux transmembrane transporter activity"/>
    <property type="evidence" value="ECO:0007669"/>
    <property type="project" value="TreeGrafter"/>
</dbReference>
<dbReference type="PROSITE" id="PS51257">
    <property type="entry name" value="PROKAR_LIPOPROTEIN"/>
    <property type="match status" value="1"/>
</dbReference>
<name>A0A365XWB6_9BACT</name>
<dbReference type="PANTHER" id="PTHR30469:SF15">
    <property type="entry name" value="HLYD FAMILY OF SECRETION PROTEINS"/>
    <property type="match status" value="1"/>
</dbReference>
<dbReference type="PANTHER" id="PTHR30469">
    <property type="entry name" value="MULTIDRUG RESISTANCE PROTEIN MDTA"/>
    <property type="match status" value="1"/>
</dbReference>
<dbReference type="RefSeq" id="WP_113619403.1">
    <property type="nucleotide sequence ID" value="NZ_QFFJ01000002.1"/>
</dbReference>
<dbReference type="InterPro" id="IPR058792">
    <property type="entry name" value="Beta-barrel_RND_2"/>
</dbReference>
<dbReference type="GO" id="GO:1990281">
    <property type="term" value="C:efflux pump complex"/>
    <property type="evidence" value="ECO:0007669"/>
    <property type="project" value="TreeGrafter"/>
</dbReference>
<sequence>MKKFLIIAPAVFMAVACKQKTATYTVQSRTLNEAVYASGEIMPEAYYFLKSNVADLLMKVMVKEGDAVHKNEVMAVLGTPSQLTQEDILHSQVALAGKNAQPGSSSLSELQKRIALAKVQQEQDALNADRYTELAKSQAVSEKDAEQARMQAASSATTYKTLQEQYLTQQHELTEKLLQARQQLAATSQGREGKILKSPVDGYVYKVYLKEGELAQLNDPVLMVGLPGQFKLELLVDERDISKVKIGQKVYFETDVYKGRQFAASVNKIIPLLQKESRSFQVEAAVQDTAQFYPQSSVEANILVREHITALVVPADYLLKGDSVYLQQGSKLHKTAVLTGIRNGSWVEVKSGLKAGDVIAIKE</sequence>
<dbReference type="OrthoDB" id="869610at2"/>
<dbReference type="Proteomes" id="UP000253410">
    <property type="component" value="Unassembled WGS sequence"/>
</dbReference>
<accession>A0A365XWB6</accession>
<organism evidence="2 3">
    <name type="scientific">Chitinophaga flava</name>
    <dbReference type="NCBI Taxonomy" id="2259036"/>
    <lineage>
        <taxon>Bacteria</taxon>
        <taxon>Pseudomonadati</taxon>
        <taxon>Bacteroidota</taxon>
        <taxon>Chitinophagia</taxon>
        <taxon>Chitinophagales</taxon>
        <taxon>Chitinophagaceae</taxon>
        <taxon>Chitinophaga</taxon>
    </lineage>
</organism>
<dbReference type="Gene3D" id="2.40.30.170">
    <property type="match status" value="1"/>
</dbReference>
<proteinExistence type="predicted"/>
<evidence type="ECO:0000313" key="3">
    <source>
        <dbReference type="Proteomes" id="UP000253410"/>
    </source>
</evidence>
<protein>
    <recommendedName>
        <fullName evidence="1">CusB-like beta-barrel domain-containing protein</fullName>
    </recommendedName>
</protein>
<dbReference type="Gene3D" id="2.40.50.100">
    <property type="match status" value="1"/>
</dbReference>
<dbReference type="Pfam" id="PF25954">
    <property type="entry name" value="Beta-barrel_RND_2"/>
    <property type="match status" value="1"/>
</dbReference>
<feature type="domain" description="CusB-like beta-barrel" evidence="1">
    <location>
        <begin position="234"/>
        <end position="291"/>
    </location>
</feature>
<evidence type="ECO:0000259" key="1">
    <source>
        <dbReference type="Pfam" id="PF25954"/>
    </source>
</evidence>
<dbReference type="AlphaFoldDB" id="A0A365XWB6"/>
<reference evidence="2 3" key="1">
    <citation type="submission" date="2018-05" db="EMBL/GenBank/DDBJ databases">
        <title>Chitinophaga sp. K3CV102501T nov., isolated from isolated from a monsoon evergreen broad-leaved forest soil.</title>
        <authorList>
            <person name="Lv Y."/>
        </authorList>
    </citation>
    <scope>NUCLEOTIDE SEQUENCE [LARGE SCALE GENOMIC DNA]</scope>
    <source>
        <strain evidence="2 3">GDMCC 1.1325</strain>
    </source>
</reference>
<comment type="caution">
    <text evidence="2">The sequence shown here is derived from an EMBL/GenBank/DDBJ whole genome shotgun (WGS) entry which is preliminary data.</text>
</comment>
<evidence type="ECO:0000313" key="2">
    <source>
        <dbReference type="EMBL" id="RBL90646.1"/>
    </source>
</evidence>
<dbReference type="EMBL" id="QFFJ01000002">
    <property type="protein sequence ID" value="RBL90646.1"/>
    <property type="molecule type" value="Genomic_DNA"/>
</dbReference>